<evidence type="ECO:0000313" key="2">
    <source>
        <dbReference type="EMBL" id="CAK0866001.1"/>
    </source>
</evidence>
<organism evidence="2 3">
    <name type="scientific">Prorocentrum cordatum</name>
    <dbReference type="NCBI Taxonomy" id="2364126"/>
    <lineage>
        <taxon>Eukaryota</taxon>
        <taxon>Sar</taxon>
        <taxon>Alveolata</taxon>
        <taxon>Dinophyceae</taxon>
        <taxon>Prorocentrales</taxon>
        <taxon>Prorocentraceae</taxon>
        <taxon>Prorocentrum</taxon>
    </lineage>
</organism>
<evidence type="ECO:0000313" key="3">
    <source>
        <dbReference type="Proteomes" id="UP001189429"/>
    </source>
</evidence>
<reference evidence="2" key="1">
    <citation type="submission" date="2023-10" db="EMBL/GenBank/DDBJ databases">
        <authorList>
            <person name="Chen Y."/>
            <person name="Shah S."/>
            <person name="Dougan E. K."/>
            <person name="Thang M."/>
            <person name="Chan C."/>
        </authorList>
    </citation>
    <scope>NUCLEOTIDE SEQUENCE [LARGE SCALE GENOMIC DNA]</scope>
</reference>
<dbReference type="Proteomes" id="UP001189429">
    <property type="component" value="Unassembled WGS sequence"/>
</dbReference>
<keyword evidence="3" id="KW-1185">Reference proteome</keyword>
<name>A0ABN9V064_9DINO</name>
<proteinExistence type="predicted"/>
<protein>
    <submittedName>
        <fullName evidence="2">Uncharacterized protein</fullName>
    </submittedName>
</protein>
<accession>A0ABN9V064</accession>
<sequence>MSMPASTDAASLDSKPQAREHVRVAASDEQSISTPLAAVQYRSAIMEKVPTSEEIDMVKSRTALPWHRANSTSVPVYHASRTAVFVSTAKRTALFPEGQPEVDFVEEHPGTNSASTADAVTAAAPPGLASFFSGRMLGRV</sequence>
<comment type="caution">
    <text evidence="2">The sequence shown here is derived from an EMBL/GenBank/DDBJ whole genome shotgun (WGS) entry which is preliminary data.</text>
</comment>
<gene>
    <name evidence="2" type="ORF">PCOR1329_LOCUS53368</name>
</gene>
<dbReference type="EMBL" id="CAUYUJ010016504">
    <property type="protein sequence ID" value="CAK0866001.1"/>
    <property type="molecule type" value="Genomic_DNA"/>
</dbReference>
<evidence type="ECO:0000256" key="1">
    <source>
        <dbReference type="SAM" id="MobiDB-lite"/>
    </source>
</evidence>
<feature type="region of interest" description="Disordered" evidence="1">
    <location>
        <begin position="1"/>
        <end position="29"/>
    </location>
</feature>